<dbReference type="SUPFAM" id="SSF81301">
    <property type="entry name" value="Nucleotidyltransferase"/>
    <property type="match status" value="1"/>
</dbReference>
<feature type="domain" description="Polymerase beta nucleotidyltransferase" evidence="1">
    <location>
        <begin position="10"/>
        <end position="105"/>
    </location>
</feature>
<organism evidence="2 3">
    <name type="scientific">candidate division WOR-1 bacterium RIFCSPHIGHO2_01_FULL_53_15</name>
    <dbReference type="NCBI Taxonomy" id="1802564"/>
    <lineage>
        <taxon>Bacteria</taxon>
        <taxon>Bacillati</taxon>
        <taxon>Saganbacteria</taxon>
    </lineage>
</organism>
<name>A0A1F4Q2D3_UNCSA</name>
<dbReference type="InterPro" id="IPR043519">
    <property type="entry name" value="NT_sf"/>
</dbReference>
<evidence type="ECO:0000259" key="1">
    <source>
        <dbReference type="Pfam" id="PF18765"/>
    </source>
</evidence>
<dbReference type="Gene3D" id="3.30.460.10">
    <property type="entry name" value="Beta Polymerase, domain 2"/>
    <property type="match status" value="1"/>
</dbReference>
<protein>
    <recommendedName>
        <fullName evidence="1">Polymerase beta nucleotidyltransferase domain-containing protein</fullName>
    </recommendedName>
</protein>
<evidence type="ECO:0000313" key="3">
    <source>
        <dbReference type="Proteomes" id="UP000178724"/>
    </source>
</evidence>
<dbReference type="CDD" id="cd05403">
    <property type="entry name" value="NT_KNTase_like"/>
    <property type="match status" value="1"/>
</dbReference>
<dbReference type="EMBL" id="METM01000016">
    <property type="protein sequence ID" value="OGB90029.1"/>
    <property type="molecule type" value="Genomic_DNA"/>
</dbReference>
<dbReference type="Proteomes" id="UP000178724">
    <property type="component" value="Unassembled WGS sequence"/>
</dbReference>
<dbReference type="AlphaFoldDB" id="A0A1F4Q2D3"/>
<dbReference type="PANTHER" id="PTHR43852:SF3">
    <property type="entry name" value="NUCLEOTIDYLTRANSFERASE"/>
    <property type="match status" value="1"/>
</dbReference>
<dbReference type="PANTHER" id="PTHR43852">
    <property type="entry name" value="NUCLEOTIDYLTRANSFERASE"/>
    <property type="match status" value="1"/>
</dbReference>
<proteinExistence type="predicted"/>
<reference evidence="2 3" key="1">
    <citation type="journal article" date="2016" name="Nat. Commun.">
        <title>Thousands of microbial genomes shed light on interconnected biogeochemical processes in an aquifer system.</title>
        <authorList>
            <person name="Anantharaman K."/>
            <person name="Brown C.T."/>
            <person name="Hug L.A."/>
            <person name="Sharon I."/>
            <person name="Castelle C.J."/>
            <person name="Probst A.J."/>
            <person name="Thomas B.C."/>
            <person name="Singh A."/>
            <person name="Wilkins M.J."/>
            <person name="Karaoz U."/>
            <person name="Brodie E.L."/>
            <person name="Williams K.H."/>
            <person name="Hubbard S.S."/>
            <person name="Banfield J.F."/>
        </authorList>
    </citation>
    <scope>NUCLEOTIDE SEQUENCE [LARGE SCALE GENOMIC DNA]</scope>
</reference>
<comment type="caution">
    <text evidence="2">The sequence shown here is derived from an EMBL/GenBank/DDBJ whole genome shotgun (WGS) entry which is preliminary data.</text>
</comment>
<accession>A0A1F4Q2D3</accession>
<dbReference type="Pfam" id="PF18765">
    <property type="entry name" value="Polbeta"/>
    <property type="match status" value="1"/>
</dbReference>
<gene>
    <name evidence="2" type="ORF">A2625_01680</name>
</gene>
<dbReference type="InterPro" id="IPR041633">
    <property type="entry name" value="Polbeta"/>
</dbReference>
<evidence type="ECO:0000313" key="2">
    <source>
        <dbReference type="EMBL" id="OGB90029.1"/>
    </source>
</evidence>
<sequence>MIPREEVVSKIKKYFEENAGKNAVELAFLYGSSARGQAKEKSDVDIAIVLKSDFDSDDKVFDLIAGITVELSALLGREVEIIPIRKDFGKPALYYNAIVLGRPVFIGNKNRYIQIYNQALFEMNDFELFGLGWQFKASGAILGRLSHG</sequence>
<dbReference type="InterPro" id="IPR052930">
    <property type="entry name" value="TA_antitoxin_MntA"/>
</dbReference>